<dbReference type="STRING" id="710421.Mycch_1011"/>
<dbReference type="KEGG" id="mcb:Mycch_1011"/>
<reference evidence="1 2" key="1">
    <citation type="submission" date="2012-06" db="EMBL/GenBank/DDBJ databases">
        <title>Complete sequence of chromosome of Mycobacterium chubuense NBB4.</title>
        <authorList>
            <consortium name="US DOE Joint Genome Institute"/>
            <person name="Lucas S."/>
            <person name="Han J."/>
            <person name="Lapidus A."/>
            <person name="Cheng J.-F."/>
            <person name="Goodwin L."/>
            <person name="Pitluck S."/>
            <person name="Peters L."/>
            <person name="Mikhailova N."/>
            <person name="Teshima H."/>
            <person name="Detter J.C."/>
            <person name="Han C."/>
            <person name="Tapia R."/>
            <person name="Land M."/>
            <person name="Hauser L."/>
            <person name="Kyrpides N."/>
            <person name="Ivanova N."/>
            <person name="Pagani I."/>
            <person name="Mattes T."/>
            <person name="Holmes A."/>
            <person name="Rutledge P."/>
            <person name="Paulsen I."/>
            <person name="Coleman N."/>
            <person name="Woyke T."/>
        </authorList>
    </citation>
    <scope>NUCLEOTIDE SEQUENCE [LARGE SCALE GENOMIC DNA]</scope>
    <source>
        <strain evidence="1 2">NBB4</strain>
    </source>
</reference>
<protein>
    <submittedName>
        <fullName evidence="1">Uncharacterized protein</fullName>
    </submittedName>
</protein>
<gene>
    <name evidence="1" type="ordered locus">Mycch_1011</name>
</gene>
<sequence>MVPTDNMDRTEGKLDDLAWQFLRSEFTGDAYAMWPLDRRLDVFLRHHGYREIRDNGSTYGALLDRVMSRIHSAACFGGPPVEAEDAR</sequence>
<name>I4BEW4_MYCCN</name>
<dbReference type="eggNOG" id="ENOG5031TK4">
    <property type="taxonomic scope" value="Bacteria"/>
</dbReference>
<dbReference type="Proteomes" id="UP000006057">
    <property type="component" value="Chromosome"/>
</dbReference>
<organism evidence="1 2">
    <name type="scientific">Mycolicibacterium chubuense (strain NBB4)</name>
    <name type="common">Mycobacterium chubuense</name>
    <dbReference type="NCBI Taxonomy" id="710421"/>
    <lineage>
        <taxon>Bacteria</taxon>
        <taxon>Bacillati</taxon>
        <taxon>Actinomycetota</taxon>
        <taxon>Actinomycetes</taxon>
        <taxon>Mycobacteriales</taxon>
        <taxon>Mycobacteriaceae</taxon>
        <taxon>Mycolicibacterium</taxon>
    </lineage>
</organism>
<dbReference type="RefSeq" id="WP_014814307.1">
    <property type="nucleotide sequence ID" value="NC_018027.1"/>
</dbReference>
<evidence type="ECO:0000313" key="1">
    <source>
        <dbReference type="EMBL" id="AFM15821.1"/>
    </source>
</evidence>
<evidence type="ECO:0000313" key="2">
    <source>
        <dbReference type="Proteomes" id="UP000006057"/>
    </source>
</evidence>
<proteinExistence type="predicted"/>
<accession>I4BEW4</accession>
<keyword evidence="2" id="KW-1185">Reference proteome</keyword>
<dbReference type="PATRIC" id="fig|710421.3.peg.1018"/>
<dbReference type="HOGENOM" id="CLU_184445_0_0_11"/>
<dbReference type="OrthoDB" id="4733078at2"/>
<dbReference type="EMBL" id="CP003053">
    <property type="protein sequence ID" value="AFM15821.1"/>
    <property type="molecule type" value="Genomic_DNA"/>
</dbReference>
<dbReference type="AlphaFoldDB" id="I4BEW4"/>